<protein>
    <submittedName>
        <fullName evidence="1">BQ5605_C022g09449 protein</fullName>
    </submittedName>
</protein>
<dbReference type="EMBL" id="FQNC01000084">
    <property type="protein sequence ID" value="SGZ22190.1"/>
    <property type="molecule type" value="Genomic_DNA"/>
</dbReference>
<sequence length="85" mass="9287">MVDATGNRTSAIGRGTLKAEFKLADGTVSNMSIARVLHVPGFVVNLISGPSLFKQGVRIEMEHDRCEFVQNGKTFAIAKRLKPTR</sequence>
<evidence type="ECO:0000313" key="1">
    <source>
        <dbReference type="EMBL" id="SGZ22190.1"/>
    </source>
</evidence>
<accession>A0A2X0MPF8</accession>
<evidence type="ECO:0000313" key="2">
    <source>
        <dbReference type="Proteomes" id="UP000249464"/>
    </source>
</evidence>
<keyword evidence="2" id="KW-1185">Reference proteome</keyword>
<name>A0A2X0MPF8_9BASI</name>
<organism evidence="1 2">
    <name type="scientific">Microbotryum silenes-dioicae</name>
    <dbReference type="NCBI Taxonomy" id="796604"/>
    <lineage>
        <taxon>Eukaryota</taxon>
        <taxon>Fungi</taxon>
        <taxon>Dikarya</taxon>
        <taxon>Basidiomycota</taxon>
        <taxon>Pucciniomycotina</taxon>
        <taxon>Microbotryomycetes</taxon>
        <taxon>Microbotryales</taxon>
        <taxon>Microbotryaceae</taxon>
        <taxon>Microbotryum</taxon>
    </lineage>
</organism>
<dbReference type="AlphaFoldDB" id="A0A2X0MPF8"/>
<proteinExistence type="predicted"/>
<reference evidence="1 2" key="1">
    <citation type="submission" date="2016-11" db="EMBL/GenBank/DDBJ databases">
        <authorList>
            <person name="Jaros S."/>
            <person name="Januszkiewicz K."/>
            <person name="Wedrychowicz H."/>
        </authorList>
    </citation>
    <scope>NUCLEOTIDE SEQUENCE [LARGE SCALE GENOMIC DNA]</scope>
</reference>
<dbReference type="Proteomes" id="UP000249464">
    <property type="component" value="Unassembled WGS sequence"/>
</dbReference>
<gene>
    <name evidence="1" type="primary">BQ5605_C022g09449</name>
    <name evidence="1" type="ORF">BQ5605_C022G09449</name>
</gene>